<dbReference type="Proteomes" id="UP000730739">
    <property type="component" value="Unassembled WGS sequence"/>
</dbReference>
<evidence type="ECO:0000259" key="1">
    <source>
        <dbReference type="Pfam" id="PF07812"/>
    </source>
</evidence>
<sequence>MPREAAARMRIAFVGPTVPDASEIAGGAIVIRPPATQGDILRAVQEGAEAIGLIDGNFENVAPVWHKEILFALSRGLTVLGAASMGALRAAECDVFGMVGIGAIYRQYATGETEDDSDVALLHAPEELGYAALTLPLVNVRATLRRLADQRMIAAEIAAAVERAAAELFYKERSWSSIIAGARLPPDADRDALATRLRAGYVDQKRADALELLEELGRICGPRQSRQDWTFNETSLWTRLKDDPPAKV</sequence>
<name>A0ABS4QUQ9_9HYPH</name>
<accession>A0ABS4QUQ9</accession>
<gene>
    <name evidence="2" type="ORF">J2Z31_000868</name>
</gene>
<keyword evidence="3" id="KW-1185">Reference proteome</keyword>
<evidence type="ECO:0000313" key="3">
    <source>
        <dbReference type="Proteomes" id="UP000730739"/>
    </source>
</evidence>
<comment type="caution">
    <text evidence="2">The sequence shown here is derived from an EMBL/GenBank/DDBJ whole genome shotgun (WGS) entry which is preliminary data.</text>
</comment>
<protein>
    <recommendedName>
        <fullName evidence="1">TfuA-like core domain-containing protein</fullName>
    </recommendedName>
</protein>
<organism evidence="2 3">
    <name type="scientific">Sinorhizobium kostiense</name>
    <dbReference type="NCBI Taxonomy" id="76747"/>
    <lineage>
        <taxon>Bacteria</taxon>
        <taxon>Pseudomonadati</taxon>
        <taxon>Pseudomonadota</taxon>
        <taxon>Alphaproteobacteria</taxon>
        <taxon>Hyphomicrobiales</taxon>
        <taxon>Rhizobiaceae</taxon>
        <taxon>Sinorhizobium/Ensifer group</taxon>
        <taxon>Sinorhizobium</taxon>
    </lineage>
</organism>
<evidence type="ECO:0000313" key="2">
    <source>
        <dbReference type="EMBL" id="MBP2234378.1"/>
    </source>
</evidence>
<reference evidence="2 3" key="1">
    <citation type="submission" date="2021-03" db="EMBL/GenBank/DDBJ databases">
        <title>Genomic Encyclopedia of Type Strains, Phase IV (KMG-IV): sequencing the most valuable type-strain genomes for metagenomic binning, comparative biology and taxonomic classification.</title>
        <authorList>
            <person name="Goeker M."/>
        </authorList>
    </citation>
    <scope>NUCLEOTIDE SEQUENCE [LARGE SCALE GENOMIC DNA]</scope>
    <source>
        <strain evidence="2 3">DSM 13372</strain>
    </source>
</reference>
<dbReference type="InterPro" id="IPR012924">
    <property type="entry name" value="TfuA_core"/>
</dbReference>
<dbReference type="Pfam" id="PF07812">
    <property type="entry name" value="TfuA"/>
    <property type="match status" value="1"/>
</dbReference>
<feature type="domain" description="TfuA-like core" evidence="1">
    <location>
        <begin position="55"/>
        <end position="174"/>
    </location>
</feature>
<proteinExistence type="predicted"/>
<dbReference type="EMBL" id="JAGILA010000001">
    <property type="protein sequence ID" value="MBP2234378.1"/>
    <property type="molecule type" value="Genomic_DNA"/>
</dbReference>